<dbReference type="GO" id="GO:0004140">
    <property type="term" value="F:dephospho-CoA kinase activity"/>
    <property type="evidence" value="ECO:0007669"/>
    <property type="project" value="InterPro"/>
</dbReference>
<dbReference type="PANTHER" id="PTHR10695:SF46">
    <property type="entry name" value="BIFUNCTIONAL COENZYME A SYNTHASE-RELATED"/>
    <property type="match status" value="1"/>
</dbReference>
<keyword evidence="1" id="KW-0547">Nucleotide-binding</keyword>
<keyword evidence="2" id="KW-0067">ATP-binding</keyword>
<reference evidence="4 5" key="1">
    <citation type="journal article" date="2018" name="Mol. Biol. Evol.">
        <title>Broad Genomic Sampling Reveals a Smut Pathogenic Ancestry of the Fungal Clade Ustilaginomycotina.</title>
        <authorList>
            <person name="Kijpornyongpan T."/>
            <person name="Mondo S.J."/>
            <person name="Barry K."/>
            <person name="Sandor L."/>
            <person name="Lee J."/>
            <person name="Lipzen A."/>
            <person name="Pangilinan J."/>
            <person name="LaButti K."/>
            <person name="Hainaut M."/>
            <person name="Henrissat B."/>
            <person name="Grigoriev I.V."/>
            <person name="Spatafora J.W."/>
            <person name="Aime M.C."/>
        </authorList>
    </citation>
    <scope>NUCLEOTIDE SEQUENCE [LARGE SCALE GENOMIC DNA]</scope>
    <source>
        <strain evidence="4 5">MCA 5214</strain>
    </source>
</reference>
<dbReference type="CDD" id="cd02022">
    <property type="entry name" value="DPCK"/>
    <property type="match status" value="1"/>
</dbReference>
<dbReference type="PANTHER" id="PTHR10695">
    <property type="entry name" value="DEPHOSPHO-COA KINASE-RELATED"/>
    <property type="match status" value="1"/>
</dbReference>
<dbReference type="Pfam" id="PF01121">
    <property type="entry name" value="CoaE"/>
    <property type="match status" value="1"/>
</dbReference>
<feature type="region of interest" description="Disordered" evidence="3">
    <location>
        <begin position="258"/>
        <end position="277"/>
    </location>
</feature>
<dbReference type="GeneID" id="37030561"/>
<keyword evidence="5" id="KW-1185">Reference proteome</keyword>
<dbReference type="InterPro" id="IPR001977">
    <property type="entry name" value="Depp_CoAkinase"/>
</dbReference>
<dbReference type="GO" id="GO:0015937">
    <property type="term" value="P:coenzyme A biosynthetic process"/>
    <property type="evidence" value="ECO:0007669"/>
    <property type="project" value="InterPro"/>
</dbReference>
<organism evidence="4 5">
    <name type="scientific">Jaminaea rosea</name>
    <dbReference type="NCBI Taxonomy" id="1569628"/>
    <lineage>
        <taxon>Eukaryota</taxon>
        <taxon>Fungi</taxon>
        <taxon>Dikarya</taxon>
        <taxon>Basidiomycota</taxon>
        <taxon>Ustilaginomycotina</taxon>
        <taxon>Exobasidiomycetes</taxon>
        <taxon>Microstromatales</taxon>
        <taxon>Microstromatales incertae sedis</taxon>
        <taxon>Jaminaea</taxon>
    </lineage>
</organism>
<evidence type="ECO:0000256" key="3">
    <source>
        <dbReference type="SAM" id="MobiDB-lite"/>
    </source>
</evidence>
<evidence type="ECO:0000256" key="1">
    <source>
        <dbReference type="ARBA" id="ARBA00022741"/>
    </source>
</evidence>
<proteinExistence type="inferred from homology"/>
<dbReference type="Gene3D" id="3.40.50.300">
    <property type="entry name" value="P-loop containing nucleotide triphosphate hydrolases"/>
    <property type="match status" value="1"/>
</dbReference>
<evidence type="ECO:0000256" key="2">
    <source>
        <dbReference type="ARBA" id="ARBA00022840"/>
    </source>
</evidence>
<dbReference type="NCBIfam" id="TIGR00152">
    <property type="entry name" value="dephospho-CoA kinase"/>
    <property type="match status" value="1"/>
</dbReference>
<name>A0A316UWJ6_9BASI</name>
<dbReference type="Proteomes" id="UP000245884">
    <property type="component" value="Unassembled WGS sequence"/>
</dbReference>
<dbReference type="RefSeq" id="XP_025364292.1">
    <property type="nucleotide sequence ID" value="XM_025508738.1"/>
</dbReference>
<dbReference type="STRING" id="1569628.A0A316UWJ6"/>
<dbReference type="HAMAP" id="MF_00376">
    <property type="entry name" value="Dephospho_CoA_kinase"/>
    <property type="match status" value="1"/>
</dbReference>
<evidence type="ECO:0000313" key="5">
    <source>
        <dbReference type="Proteomes" id="UP000245884"/>
    </source>
</evidence>
<gene>
    <name evidence="4" type="ORF">BDZ90DRAFT_269620</name>
</gene>
<accession>A0A316UWJ6</accession>
<evidence type="ECO:0000313" key="4">
    <source>
        <dbReference type="EMBL" id="PWN29680.1"/>
    </source>
</evidence>
<dbReference type="AlphaFoldDB" id="A0A316UWJ6"/>
<dbReference type="OrthoDB" id="247245at2759"/>
<dbReference type="GO" id="GO:0005524">
    <property type="term" value="F:ATP binding"/>
    <property type="evidence" value="ECO:0007669"/>
    <property type="project" value="UniProtKB-KW"/>
</dbReference>
<dbReference type="EMBL" id="KZ819663">
    <property type="protein sequence ID" value="PWN29680.1"/>
    <property type="molecule type" value="Genomic_DNA"/>
</dbReference>
<dbReference type="InterPro" id="IPR027417">
    <property type="entry name" value="P-loop_NTPase"/>
</dbReference>
<feature type="non-terminal residue" evidence="4">
    <location>
        <position position="1"/>
    </location>
</feature>
<sequence length="277" mass="30363">VVGLTGGIASGKSTVSHLLSSKHQIPLIDLDLLARQVVQPNDPSGALSQLVAHFGPAIINQEDGTLNRPALGRLAFGDGNEESRKVLNRITHSAIRKRMAWLLFWNWVSGVKVTVVDTPLLVEAGLWKWFGAAVLVWCSPEDQLSRMLSRDGPQGLTEDDARSRLASQWPLSKKLPYADIVLDNSSAISGSESSSGRTGRASEALEAQVTDMVRRWQRSYSGLVGTLWWLAQWLCPPFTALTAGLAILERRAGVARRLKEAEESDRQGEERRSMGSQ</sequence>
<dbReference type="SUPFAM" id="SSF52540">
    <property type="entry name" value="P-loop containing nucleoside triphosphate hydrolases"/>
    <property type="match status" value="1"/>
</dbReference>
<protein>
    <submittedName>
        <fullName evidence="4">CoaE-domain-containing protein</fullName>
    </submittedName>
</protein>
<dbReference type="PROSITE" id="PS51219">
    <property type="entry name" value="DPCK"/>
    <property type="match status" value="1"/>
</dbReference>